<evidence type="ECO:0000313" key="1">
    <source>
        <dbReference type="EMBL" id="VEL20306.1"/>
    </source>
</evidence>
<gene>
    <name evidence="1" type="ORF">PXEA_LOCUS13746</name>
</gene>
<proteinExistence type="predicted"/>
<reference evidence="1" key="1">
    <citation type="submission" date="2018-11" db="EMBL/GenBank/DDBJ databases">
        <authorList>
            <consortium name="Pathogen Informatics"/>
        </authorList>
    </citation>
    <scope>NUCLEOTIDE SEQUENCE</scope>
</reference>
<dbReference type="Proteomes" id="UP000784294">
    <property type="component" value="Unassembled WGS sequence"/>
</dbReference>
<organism evidence="1 2">
    <name type="scientific">Protopolystoma xenopodis</name>
    <dbReference type="NCBI Taxonomy" id="117903"/>
    <lineage>
        <taxon>Eukaryota</taxon>
        <taxon>Metazoa</taxon>
        <taxon>Spiralia</taxon>
        <taxon>Lophotrochozoa</taxon>
        <taxon>Platyhelminthes</taxon>
        <taxon>Monogenea</taxon>
        <taxon>Polyopisthocotylea</taxon>
        <taxon>Polystomatidea</taxon>
        <taxon>Polystomatidae</taxon>
        <taxon>Protopolystoma</taxon>
    </lineage>
</organism>
<protein>
    <submittedName>
        <fullName evidence="1">Uncharacterized protein</fullName>
    </submittedName>
</protein>
<dbReference type="AlphaFoldDB" id="A0A448WU76"/>
<evidence type="ECO:0000313" key="2">
    <source>
        <dbReference type="Proteomes" id="UP000784294"/>
    </source>
</evidence>
<name>A0A448WU76_9PLAT</name>
<comment type="caution">
    <text evidence="1">The sequence shown here is derived from an EMBL/GenBank/DDBJ whole genome shotgun (WGS) entry which is preliminary data.</text>
</comment>
<accession>A0A448WU76</accession>
<keyword evidence="2" id="KW-1185">Reference proteome</keyword>
<dbReference type="EMBL" id="CAAALY010045822">
    <property type="protein sequence ID" value="VEL20306.1"/>
    <property type="molecule type" value="Genomic_DNA"/>
</dbReference>
<sequence>MSVCTKVLICDGSATALLELTDEPSVFTSPAGSSMHPPSLFPPICAQSFPFTCELTTELIGDAMKNTKMASSKIHQDNLMSHGIQHSNTIADTSRHLSRTRRLLRLEEATCGAAWARLELLIRSRLATLPVGKQRCFWLPDQTKRDPNSKWTNYCQVLFNFLSFLTIFT</sequence>